<dbReference type="SUPFAM" id="SSF53822">
    <property type="entry name" value="Periplasmic binding protein-like I"/>
    <property type="match status" value="1"/>
</dbReference>
<dbReference type="Pfam" id="PF00356">
    <property type="entry name" value="LacI"/>
    <property type="match status" value="1"/>
</dbReference>
<evidence type="ECO:0000256" key="1">
    <source>
        <dbReference type="ARBA" id="ARBA00023015"/>
    </source>
</evidence>
<dbReference type="SUPFAM" id="SSF47413">
    <property type="entry name" value="lambda repressor-like DNA-binding domains"/>
    <property type="match status" value="1"/>
</dbReference>
<dbReference type="CDD" id="cd06267">
    <property type="entry name" value="PBP1_LacI_sugar_binding-like"/>
    <property type="match status" value="1"/>
</dbReference>
<keyword evidence="3" id="KW-0804">Transcription</keyword>
<evidence type="ECO:0000313" key="6">
    <source>
        <dbReference type="Proteomes" id="UP000199529"/>
    </source>
</evidence>
<dbReference type="GO" id="GO:0000976">
    <property type="term" value="F:transcription cis-regulatory region binding"/>
    <property type="evidence" value="ECO:0007669"/>
    <property type="project" value="TreeGrafter"/>
</dbReference>
<dbReference type="InterPro" id="IPR000843">
    <property type="entry name" value="HTH_LacI"/>
</dbReference>
<protein>
    <submittedName>
        <fullName evidence="5">Transcriptional regulator, LacI family</fullName>
    </submittedName>
</protein>
<dbReference type="Pfam" id="PF13377">
    <property type="entry name" value="Peripla_BP_3"/>
    <property type="match status" value="1"/>
</dbReference>
<evidence type="ECO:0000256" key="2">
    <source>
        <dbReference type="ARBA" id="ARBA00023125"/>
    </source>
</evidence>
<keyword evidence="2" id="KW-0238">DNA-binding</keyword>
<keyword evidence="6" id="KW-1185">Reference proteome</keyword>
<name>A0A1H3NNV0_9PSEU</name>
<dbReference type="SMART" id="SM00354">
    <property type="entry name" value="HTH_LACI"/>
    <property type="match status" value="1"/>
</dbReference>
<feature type="domain" description="HTH lacI-type" evidence="4">
    <location>
        <begin position="15"/>
        <end position="60"/>
    </location>
</feature>
<dbReference type="Proteomes" id="UP000199529">
    <property type="component" value="Unassembled WGS sequence"/>
</dbReference>
<organism evidence="5 6">
    <name type="scientific">Saccharopolyspora shandongensis</name>
    <dbReference type="NCBI Taxonomy" id="418495"/>
    <lineage>
        <taxon>Bacteria</taxon>
        <taxon>Bacillati</taxon>
        <taxon>Actinomycetota</taxon>
        <taxon>Actinomycetes</taxon>
        <taxon>Pseudonocardiales</taxon>
        <taxon>Pseudonocardiaceae</taxon>
        <taxon>Saccharopolyspora</taxon>
    </lineage>
</organism>
<dbReference type="OrthoDB" id="9785139at2"/>
<dbReference type="AlphaFoldDB" id="A0A1H3NNV0"/>
<accession>A0A1H3NNV0</accession>
<dbReference type="InterPro" id="IPR028082">
    <property type="entry name" value="Peripla_BP_I"/>
</dbReference>
<dbReference type="InterPro" id="IPR010982">
    <property type="entry name" value="Lambda_DNA-bd_dom_sf"/>
</dbReference>
<sequence>MEIATRRSSRRPGTVSAAAVARAAGVSTAAVSYVMNGKGGVAPETRRHILAVAEEIGFRPPNRGKPVDPNRTRVIGLVQPNIINPTYPRFAQSIVSTAAEAGYEVFVATTQDDLRTLGKVSSSLVHRNVDGVVLSAAFREDATALRTLRAARIPYVYLSRRSQYMEGDFVGIDDAAAATSLMEHVLAHGHTDIAVVIGPRFSSASLAREQAFVSTAHAHGVDIGGDRKISTELNSDGGRRAAARLFARDDPPRAIVCGSDEQAIGILEYAVEHGIRVPEDVAVTGHDGIPHSMSGLIGLTTVMQPHEEMGREAFGMLLKRMEKPSNSYQSLVCAHRLHIGRTCGCEPTRAAEKSRR</sequence>
<keyword evidence="1" id="KW-0805">Transcription regulation</keyword>
<dbReference type="InterPro" id="IPR046335">
    <property type="entry name" value="LacI/GalR-like_sensor"/>
</dbReference>
<dbReference type="RefSeq" id="WP_093272530.1">
    <property type="nucleotide sequence ID" value="NZ_FNOK01000038.1"/>
</dbReference>
<dbReference type="STRING" id="418495.SAMN05216215_103885"/>
<evidence type="ECO:0000313" key="5">
    <source>
        <dbReference type="EMBL" id="SDY90582.1"/>
    </source>
</evidence>
<reference evidence="6" key="1">
    <citation type="submission" date="2016-10" db="EMBL/GenBank/DDBJ databases">
        <authorList>
            <person name="Varghese N."/>
            <person name="Submissions S."/>
        </authorList>
    </citation>
    <scope>NUCLEOTIDE SEQUENCE [LARGE SCALE GENOMIC DNA]</scope>
    <source>
        <strain evidence="6">CGMCC 4.3530</strain>
    </source>
</reference>
<proteinExistence type="predicted"/>
<dbReference type="PANTHER" id="PTHR30146:SF109">
    <property type="entry name" value="HTH-TYPE TRANSCRIPTIONAL REGULATOR GALS"/>
    <property type="match status" value="1"/>
</dbReference>
<gene>
    <name evidence="5" type="ORF">SAMN05216215_103885</name>
</gene>
<dbReference type="EMBL" id="FNOK01000038">
    <property type="protein sequence ID" value="SDY90582.1"/>
    <property type="molecule type" value="Genomic_DNA"/>
</dbReference>
<dbReference type="Gene3D" id="1.10.260.40">
    <property type="entry name" value="lambda repressor-like DNA-binding domains"/>
    <property type="match status" value="1"/>
</dbReference>
<dbReference type="Gene3D" id="3.40.50.2300">
    <property type="match status" value="2"/>
</dbReference>
<evidence type="ECO:0000256" key="3">
    <source>
        <dbReference type="ARBA" id="ARBA00023163"/>
    </source>
</evidence>
<dbReference type="PROSITE" id="PS50932">
    <property type="entry name" value="HTH_LACI_2"/>
    <property type="match status" value="1"/>
</dbReference>
<evidence type="ECO:0000259" key="4">
    <source>
        <dbReference type="PROSITE" id="PS50932"/>
    </source>
</evidence>
<dbReference type="CDD" id="cd01392">
    <property type="entry name" value="HTH_LacI"/>
    <property type="match status" value="1"/>
</dbReference>
<dbReference type="PANTHER" id="PTHR30146">
    <property type="entry name" value="LACI-RELATED TRANSCRIPTIONAL REPRESSOR"/>
    <property type="match status" value="1"/>
</dbReference>
<dbReference type="GO" id="GO:0003700">
    <property type="term" value="F:DNA-binding transcription factor activity"/>
    <property type="evidence" value="ECO:0007669"/>
    <property type="project" value="TreeGrafter"/>
</dbReference>